<dbReference type="InterPro" id="IPR046528">
    <property type="entry name" value="DUF6593"/>
</dbReference>
<reference evidence="2 3" key="1">
    <citation type="submission" date="2016-03" db="EMBL/GenBank/DDBJ databases">
        <title>Comparative genomics of the ectomycorrhizal sister species Rhizopogon vinicolor and Rhizopogon vesiculosus (Basidiomycota: Boletales) reveals a divergence of the mating type B locus.</title>
        <authorList>
            <person name="Mujic A.B."/>
            <person name="Kuo A."/>
            <person name="Tritt A."/>
            <person name="Lipzen A."/>
            <person name="Chen C."/>
            <person name="Johnson J."/>
            <person name="Sharma A."/>
            <person name="Barry K."/>
            <person name="Grigoriev I.V."/>
            <person name="Spatafora J.W."/>
        </authorList>
    </citation>
    <scope>NUCLEOTIDE SEQUENCE [LARGE SCALE GENOMIC DNA]</scope>
    <source>
        <strain evidence="2 3">AM-OR11-056</strain>
    </source>
</reference>
<dbReference type="OrthoDB" id="3256331at2759"/>
<evidence type="ECO:0000259" key="1">
    <source>
        <dbReference type="Pfam" id="PF20236"/>
    </source>
</evidence>
<dbReference type="EMBL" id="LVVM01000805">
    <property type="protein sequence ID" value="OJA19898.1"/>
    <property type="molecule type" value="Genomic_DNA"/>
</dbReference>
<proteinExistence type="predicted"/>
<sequence>MDSQLTLIGGDAELAAPDPAFGAATILDFERDVMISTSATVRGQSHIGYSVRTVKAGLVGMNPKTIISEGERVLATVLRRDMVPDLLTLGGSSMSLSSWLKTPIFSSFPASFKEGGETYIWKESLDDGIDLYRESNMTTVIAHFYPSYFEVTQDRRRITYRAHLDLRPEADIVRDRVFISCVLIVQKTRKNARAKERDLVSASQGLMFSSMAAPGTGF</sequence>
<comment type="caution">
    <text evidence="2">The sequence shown here is derived from an EMBL/GenBank/DDBJ whole genome shotgun (WGS) entry which is preliminary data.</text>
</comment>
<gene>
    <name evidence="2" type="ORF">AZE42_07024</name>
</gene>
<dbReference type="Proteomes" id="UP000183567">
    <property type="component" value="Unassembled WGS sequence"/>
</dbReference>
<feature type="domain" description="DUF6593" evidence="1">
    <location>
        <begin position="39"/>
        <end position="189"/>
    </location>
</feature>
<organism evidence="2 3">
    <name type="scientific">Rhizopogon vesiculosus</name>
    <dbReference type="NCBI Taxonomy" id="180088"/>
    <lineage>
        <taxon>Eukaryota</taxon>
        <taxon>Fungi</taxon>
        <taxon>Dikarya</taxon>
        <taxon>Basidiomycota</taxon>
        <taxon>Agaricomycotina</taxon>
        <taxon>Agaricomycetes</taxon>
        <taxon>Agaricomycetidae</taxon>
        <taxon>Boletales</taxon>
        <taxon>Suillineae</taxon>
        <taxon>Rhizopogonaceae</taxon>
        <taxon>Rhizopogon</taxon>
    </lineage>
</organism>
<name>A0A1J8RDS3_9AGAM</name>
<accession>A0A1J8RDS3</accession>
<evidence type="ECO:0000313" key="2">
    <source>
        <dbReference type="EMBL" id="OJA19898.1"/>
    </source>
</evidence>
<dbReference type="Pfam" id="PF20236">
    <property type="entry name" value="DUF6593"/>
    <property type="match status" value="1"/>
</dbReference>
<evidence type="ECO:0000313" key="3">
    <source>
        <dbReference type="Proteomes" id="UP000183567"/>
    </source>
</evidence>
<keyword evidence="3" id="KW-1185">Reference proteome</keyword>
<protein>
    <recommendedName>
        <fullName evidence="1">DUF6593 domain-containing protein</fullName>
    </recommendedName>
</protein>
<dbReference type="AlphaFoldDB" id="A0A1J8RDS3"/>